<organism evidence="2 3">
    <name type="scientific">Ligilactobacillus murinus</name>
    <dbReference type="NCBI Taxonomy" id="1622"/>
    <lineage>
        <taxon>Bacteria</taxon>
        <taxon>Bacillati</taxon>
        <taxon>Bacillota</taxon>
        <taxon>Bacilli</taxon>
        <taxon>Lactobacillales</taxon>
        <taxon>Lactobacillaceae</taxon>
        <taxon>Ligilactobacillus</taxon>
    </lineage>
</organism>
<feature type="transmembrane region" description="Helical" evidence="1">
    <location>
        <begin position="153"/>
        <end position="171"/>
    </location>
</feature>
<dbReference type="RefSeq" id="WP_135942541.1">
    <property type="nucleotide sequence ID" value="NZ_SRYK01000137.1"/>
</dbReference>
<dbReference type="Proteomes" id="UP000306855">
    <property type="component" value="Unassembled WGS sequence"/>
</dbReference>
<dbReference type="AlphaFoldDB" id="A0A4S2EAX8"/>
<accession>A0A4S2EAX8</accession>
<evidence type="ECO:0000313" key="3">
    <source>
        <dbReference type="Proteomes" id="UP000306855"/>
    </source>
</evidence>
<protein>
    <submittedName>
        <fullName evidence="2">Uncharacterized protein</fullName>
    </submittedName>
</protein>
<keyword evidence="1" id="KW-0812">Transmembrane</keyword>
<keyword evidence="1" id="KW-1133">Transmembrane helix</keyword>
<keyword evidence="1" id="KW-0472">Membrane</keyword>
<evidence type="ECO:0000313" key="2">
    <source>
        <dbReference type="EMBL" id="TGY51333.1"/>
    </source>
</evidence>
<sequence>MDLTFHIISAEINADIITYEIIGRNKRKNIYFAKMLTVVIFSIGFLLLALLATVVGFEFLIKHTEHVGITHSQYELGNFIYAIIYYFGMMIILSSLSFFGFGNGLVIGAFAVNLITMRLAAMDDFAPYIIGSPAYAGYSVYQNRYLEFLATHYILLITLVGICVYVGYYYFKRRDF</sequence>
<proteinExistence type="predicted"/>
<name>A0A4S2EAX8_9LACO</name>
<feature type="transmembrane region" description="Helical" evidence="1">
    <location>
        <begin position="80"/>
        <end position="113"/>
    </location>
</feature>
<comment type="caution">
    <text evidence="2">The sequence shown here is derived from an EMBL/GenBank/DDBJ whole genome shotgun (WGS) entry which is preliminary data.</text>
</comment>
<feature type="transmembrane region" description="Helical" evidence="1">
    <location>
        <begin position="36"/>
        <end position="60"/>
    </location>
</feature>
<gene>
    <name evidence="2" type="ORF">E5340_11610</name>
</gene>
<reference evidence="2 3" key="1">
    <citation type="submission" date="2019-04" db="EMBL/GenBank/DDBJ databases">
        <title>Microbes associate with the intestines of laboratory mice.</title>
        <authorList>
            <person name="Navarre W."/>
            <person name="Wong E."/>
            <person name="Huang K."/>
            <person name="Tropini C."/>
            <person name="Ng K."/>
            <person name="Yu B."/>
        </authorList>
    </citation>
    <scope>NUCLEOTIDE SEQUENCE [LARGE SCALE GENOMIC DNA]</scope>
    <source>
        <strain evidence="2 3">NM26_J9</strain>
    </source>
</reference>
<dbReference type="EMBL" id="SRYK01000137">
    <property type="protein sequence ID" value="TGY51333.1"/>
    <property type="molecule type" value="Genomic_DNA"/>
</dbReference>
<evidence type="ECO:0000256" key="1">
    <source>
        <dbReference type="SAM" id="Phobius"/>
    </source>
</evidence>